<organism evidence="1">
    <name type="scientific">marine sediment metagenome</name>
    <dbReference type="NCBI Taxonomy" id="412755"/>
    <lineage>
        <taxon>unclassified sequences</taxon>
        <taxon>metagenomes</taxon>
        <taxon>ecological metagenomes</taxon>
    </lineage>
</organism>
<proteinExistence type="predicted"/>
<protein>
    <submittedName>
        <fullName evidence="1">Uncharacterized protein</fullName>
    </submittedName>
</protein>
<evidence type="ECO:0000313" key="1">
    <source>
        <dbReference type="EMBL" id="GAG07768.1"/>
    </source>
</evidence>
<reference evidence="1" key="1">
    <citation type="journal article" date="2014" name="Front. Microbiol.">
        <title>High frequency of phylogenetically diverse reductive dehalogenase-homologous genes in deep subseafloor sedimentary metagenomes.</title>
        <authorList>
            <person name="Kawai M."/>
            <person name="Futagami T."/>
            <person name="Toyoda A."/>
            <person name="Takaki Y."/>
            <person name="Nishi S."/>
            <person name="Hori S."/>
            <person name="Arai W."/>
            <person name="Tsubouchi T."/>
            <person name="Morono Y."/>
            <person name="Uchiyama I."/>
            <person name="Ito T."/>
            <person name="Fujiyama A."/>
            <person name="Inagaki F."/>
            <person name="Takami H."/>
        </authorList>
    </citation>
    <scope>NUCLEOTIDE SEQUENCE</scope>
    <source>
        <strain evidence="1">Expedition CK06-06</strain>
    </source>
</reference>
<name>X0V5J2_9ZZZZ</name>
<sequence>DNTKPSQESIVEIKYHIWTLYKGYITQITPTNNPDSIKIICQDKYWKQNKTKKYFHVGHRPTDNFELYYNYISQGLSACGASFGIGSFVPQTMNLFGTRESDAITDLVTNSGNYAWYYNVTGTKKLWTSGQGSIINLEKQEIGKNLGLYQVIRHSFKESIENIVNKFRVQMGDRVVRRFNNTGGTKEYAGHEYEYFYGSVSPAWDATYERLAQNSEDGKGVFHHPASQNDLYEDVFVKYNLPYLNSELESWSDRYPPLVSILVPFGS</sequence>
<dbReference type="EMBL" id="BARS01025753">
    <property type="protein sequence ID" value="GAG07768.1"/>
    <property type="molecule type" value="Genomic_DNA"/>
</dbReference>
<gene>
    <name evidence="1" type="ORF">S01H1_40655</name>
</gene>
<comment type="caution">
    <text evidence="1">The sequence shown here is derived from an EMBL/GenBank/DDBJ whole genome shotgun (WGS) entry which is preliminary data.</text>
</comment>
<accession>X0V5J2</accession>
<dbReference type="AlphaFoldDB" id="X0V5J2"/>
<feature type="non-terminal residue" evidence="1">
    <location>
        <position position="267"/>
    </location>
</feature>
<feature type="non-terminal residue" evidence="1">
    <location>
        <position position="1"/>
    </location>
</feature>